<evidence type="ECO:0000313" key="2">
    <source>
        <dbReference type="Proteomes" id="UP000000724"/>
    </source>
</evidence>
<sequence>MEGEGNYFKACTLERVAFGGGCQFEKWRLCNSQHNPIDGFHSSMSRVETMPKYPVPDLPPLAHTSRECGTFYEVRFQVRFGGVWGCRALKAGEWILHGQGLQGLMAPAPPVPRGLGLFPSVD</sequence>
<dbReference type="OrthoDB" id="10483439at2759"/>
<evidence type="ECO:0000313" key="1">
    <source>
        <dbReference type="EMBL" id="CAP96452.1"/>
    </source>
</evidence>
<accession>B6HJV3</accession>
<dbReference type="EMBL" id="AM920436">
    <property type="protein sequence ID" value="CAP96452.1"/>
    <property type="molecule type" value="Genomic_DNA"/>
</dbReference>
<name>B6HJV3_PENRW</name>
<dbReference type="HOGENOM" id="CLU_2027495_0_0_1"/>
<organism evidence="1 2">
    <name type="scientific">Penicillium rubens (strain ATCC 28089 / DSM 1075 / NRRL 1951 / Wisconsin 54-1255)</name>
    <name type="common">Penicillium chrysogenum</name>
    <dbReference type="NCBI Taxonomy" id="500485"/>
    <lineage>
        <taxon>Eukaryota</taxon>
        <taxon>Fungi</taxon>
        <taxon>Dikarya</taxon>
        <taxon>Ascomycota</taxon>
        <taxon>Pezizomycotina</taxon>
        <taxon>Eurotiomycetes</taxon>
        <taxon>Eurotiomycetidae</taxon>
        <taxon>Eurotiales</taxon>
        <taxon>Aspergillaceae</taxon>
        <taxon>Penicillium</taxon>
        <taxon>Penicillium chrysogenum species complex</taxon>
    </lineage>
</organism>
<proteinExistence type="predicted"/>
<protein>
    <submittedName>
        <fullName evidence="1">Uncharacterized protein</fullName>
    </submittedName>
</protein>
<reference evidence="1 2" key="1">
    <citation type="journal article" date="2008" name="Nat. Biotechnol.">
        <title>Genome sequencing and analysis of the filamentous fungus Penicillium chrysogenum.</title>
        <authorList>
            <person name="van den Berg M.A."/>
            <person name="Albang R."/>
            <person name="Albermann K."/>
            <person name="Badger J.H."/>
            <person name="Daran J.-M."/>
            <person name="Driessen A.J.M."/>
            <person name="Garcia-Estrada C."/>
            <person name="Fedorova N.D."/>
            <person name="Harris D.M."/>
            <person name="Heijne W.H.M."/>
            <person name="Joardar V.S."/>
            <person name="Kiel J.A.K.W."/>
            <person name="Kovalchuk A."/>
            <person name="Martin J.F."/>
            <person name="Nierman W.C."/>
            <person name="Nijland J.G."/>
            <person name="Pronk J.T."/>
            <person name="Roubos J.A."/>
            <person name="van der Klei I.J."/>
            <person name="van Peij N.N.M.E."/>
            <person name="Veenhuis M."/>
            <person name="von Doehren H."/>
            <person name="Wagner C."/>
            <person name="Wortman J.R."/>
            <person name="Bovenberg R.A.L."/>
        </authorList>
    </citation>
    <scope>NUCLEOTIDE SEQUENCE [LARGE SCALE GENOMIC DNA]</scope>
    <source>
        <strain evidence="2">ATCC 28089 / DSM 1075 / NRRL 1951 / Wisconsin 54-1255</strain>
    </source>
</reference>
<gene>
    <name evidence="1" type="ORF">Pc21g15550</name>
    <name evidence="1" type="ORF">PCH_Pc21g15550</name>
</gene>
<dbReference type="VEuPathDB" id="FungiDB:PCH_Pc21g15550"/>
<dbReference type="Proteomes" id="UP000000724">
    <property type="component" value="Contig Pc00c21"/>
</dbReference>
<keyword evidence="2" id="KW-1185">Reference proteome</keyword>
<dbReference type="AlphaFoldDB" id="B6HJV3"/>